<feature type="transmembrane region" description="Helical" evidence="1">
    <location>
        <begin position="169"/>
        <end position="193"/>
    </location>
</feature>
<evidence type="ECO:0000313" key="3">
    <source>
        <dbReference type="Proteomes" id="UP001596072"/>
    </source>
</evidence>
<feature type="transmembrane region" description="Helical" evidence="1">
    <location>
        <begin position="32"/>
        <end position="53"/>
    </location>
</feature>
<protein>
    <submittedName>
        <fullName evidence="2">Uncharacterized protein</fullName>
    </submittedName>
</protein>
<accession>A0ABW0ZLA6</accession>
<evidence type="ECO:0000256" key="1">
    <source>
        <dbReference type="SAM" id="Phobius"/>
    </source>
</evidence>
<gene>
    <name evidence="2" type="ORF">ACFPQB_18900</name>
</gene>
<feature type="transmembrane region" description="Helical" evidence="1">
    <location>
        <begin position="104"/>
        <end position="126"/>
    </location>
</feature>
<feature type="transmembrane region" description="Helical" evidence="1">
    <location>
        <begin position="65"/>
        <end position="92"/>
    </location>
</feature>
<keyword evidence="1" id="KW-0472">Membrane</keyword>
<dbReference type="EMBL" id="JBHSNS010000012">
    <property type="protein sequence ID" value="MFC5730993.1"/>
    <property type="molecule type" value="Genomic_DNA"/>
</dbReference>
<dbReference type="RefSeq" id="WP_136431817.1">
    <property type="nucleotide sequence ID" value="NZ_JBHSNS010000012.1"/>
</dbReference>
<comment type="caution">
    <text evidence="2">The sequence shown here is derived from an EMBL/GenBank/DDBJ whole genome shotgun (WGS) entry which is preliminary data.</text>
</comment>
<feature type="transmembrane region" description="Helical" evidence="1">
    <location>
        <begin position="133"/>
        <end position="149"/>
    </location>
</feature>
<keyword evidence="1" id="KW-1133">Transmembrane helix</keyword>
<proteinExistence type="predicted"/>
<keyword evidence="3" id="KW-1185">Reference proteome</keyword>
<organism evidence="2 3">
    <name type="scientific">Nocardioides vastitatis</name>
    <dbReference type="NCBI Taxonomy" id="2568655"/>
    <lineage>
        <taxon>Bacteria</taxon>
        <taxon>Bacillati</taxon>
        <taxon>Actinomycetota</taxon>
        <taxon>Actinomycetes</taxon>
        <taxon>Propionibacteriales</taxon>
        <taxon>Nocardioidaceae</taxon>
        <taxon>Nocardioides</taxon>
    </lineage>
</organism>
<dbReference type="Proteomes" id="UP001596072">
    <property type="component" value="Unassembled WGS sequence"/>
</dbReference>
<sequence>MTALLDTADVHPSPAARLPGIPAPPAPLIPQVVLYAGAGIGLIAAWVATIWVSTHLSSDPLLHRAALFVHLATLVVGFGAVLTLDWFGLLWLLGKLPLRRVVEIAAHAHLMIWLGLAGLVMSGVMLQPELHQLTCIKLAAVLLIALNGLNAHHLEHSLAGAGAGLDRGLLVRVALTGAISQAGWWTACVIGFLNRG</sequence>
<evidence type="ECO:0000313" key="2">
    <source>
        <dbReference type="EMBL" id="MFC5730993.1"/>
    </source>
</evidence>
<name>A0ABW0ZLA6_9ACTN</name>
<reference evidence="3" key="1">
    <citation type="journal article" date="2019" name="Int. J. Syst. Evol. Microbiol.">
        <title>The Global Catalogue of Microorganisms (GCM) 10K type strain sequencing project: providing services to taxonomists for standard genome sequencing and annotation.</title>
        <authorList>
            <consortium name="The Broad Institute Genomics Platform"/>
            <consortium name="The Broad Institute Genome Sequencing Center for Infectious Disease"/>
            <person name="Wu L."/>
            <person name="Ma J."/>
        </authorList>
    </citation>
    <scope>NUCLEOTIDE SEQUENCE [LARGE SCALE GENOMIC DNA]</scope>
    <source>
        <strain evidence="3">YIM 94188</strain>
    </source>
</reference>
<keyword evidence="1" id="KW-0812">Transmembrane</keyword>